<dbReference type="GO" id="GO:0005509">
    <property type="term" value="F:calcium ion binding"/>
    <property type="evidence" value="ECO:0007669"/>
    <property type="project" value="InterPro"/>
</dbReference>
<protein>
    <submittedName>
        <fullName evidence="3">Ca2+-binding RTX toxin-like protein</fullName>
    </submittedName>
</protein>
<dbReference type="AlphaFoldDB" id="A0A7W6IIM2"/>
<keyword evidence="4" id="KW-1185">Reference proteome</keyword>
<dbReference type="PANTHER" id="PTHR38340">
    <property type="entry name" value="S-LAYER PROTEIN"/>
    <property type="match status" value="1"/>
</dbReference>
<dbReference type="PRINTS" id="PR00313">
    <property type="entry name" value="CABNDNGRPT"/>
</dbReference>
<sequence>MAGADSIRGSSNGDYLEGYAGNDTLNGSRGQDTMVGGSGDDLYYVDNMQDRVIEFHRSGRDTVVASVDYILPASMEIEDLRAASGTKEVSLTGNGASNHIIGNSGANTLAGGGGRDTLEGGSGSDVYLVNDSRTVIVEEHRKGRDTVMARVDYALTEGSSIEDLLADGNRNIDLTGNSEGNRITGNDADNVLRGGGGNDTLYAGAGRDVLRGGSGKDVLYGGKGRDVLYGDDDNDILYAGPEGSRMFGGFGDDVLNGYWNDDLLNGGYGNDRLKGHTGNDTLSGGPGNDTLVSGEGYDRFVFDAPLNSRTNVDTLEDFNPWADQIRLDSSIFSRLGKKGLLSADKFWIGSKAHEQSDRIIYDKAKGALYYDPDGTGSVQQVKFAIVGKLDLSAAAFLVI</sequence>
<comment type="subcellular location">
    <subcellularLocation>
        <location evidence="1">Secreted</location>
    </subcellularLocation>
</comment>
<dbReference type="Gene3D" id="2.150.10.10">
    <property type="entry name" value="Serralysin-like metalloprotease, C-terminal"/>
    <property type="match status" value="5"/>
</dbReference>
<dbReference type="InterPro" id="IPR050557">
    <property type="entry name" value="RTX_toxin/Mannuronan_C5-epim"/>
</dbReference>
<gene>
    <name evidence="3" type="ORF">GGR34_003256</name>
</gene>
<dbReference type="GO" id="GO:0005576">
    <property type="term" value="C:extracellular region"/>
    <property type="evidence" value="ECO:0007669"/>
    <property type="project" value="UniProtKB-SubCell"/>
</dbReference>
<evidence type="ECO:0000313" key="4">
    <source>
        <dbReference type="Proteomes" id="UP000519439"/>
    </source>
</evidence>
<keyword evidence="2" id="KW-0964">Secreted</keyword>
<dbReference type="InterPro" id="IPR011049">
    <property type="entry name" value="Serralysin-like_metalloprot_C"/>
</dbReference>
<dbReference type="PROSITE" id="PS00330">
    <property type="entry name" value="HEMOLYSIN_CALCIUM"/>
    <property type="match status" value="3"/>
</dbReference>
<organism evidence="3 4">
    <name type="scientific">Microvirga flocculans</name>
    <dbReference type="NCBI Taxonomy" id="217168"/>
    <lineage>
        <taxon>Bacteria</taxon>
        <taxon>Pseudomonadati</taxon>
        <taxon>Pseudomonadota</taxon>
        <taxon>Alphaproteobacteria</taxon>
        <taxon>Hyphomicrobiales</taxon>
        <taxon>Methylobacteriaceae</taxon>
        <taxon>Microvirga</taxon>
    </lineage>
</organism>
<dbReference type="PANTHER" id="PTHR38340:SF1">
    <property type="entry name" value="S-LAYER PROTEIN"/>
    <property type="match status" value="1"/>
</dbReference>
<evidence type="ECO:0000256" key="2">
    <source>
        <dbReference type="ARBA" id="ARBA00022525"/>
    </source>
</evidence>
<evidence type="ECO:0000256" key="1">
    <source>
        <dbReference type="ARBA" id="ARBA00004613"/>
    </source>
</evidence>
<dbReference type="InterPro" id="IPR001343">
    <property type="entry name" value="Hemolysn_Ca-bd"/>
</dbReference>
<dbReference type="SUPFAM" id="SSF51120">
    <property type="entry name" value="beta-Roll"/>
    <property type="match status" value="4"/>
</dbReference>
<reference evidence="3 4" key="1">
    <citation type="submission" date="2020-08" db="EMBL/GenBank/DDBJ databases">
        <title>Genomic Encyclopedia of Type Strains, Phase IV (KMG-IV): sequencing the most valuable type-strain genomes for metagenomic binning, comparative biology and taxonomic classification.</title>
        <authorList>
            <person name="Goeker M."/>
        </authorList>
    </citation>
    <scope>NUCLEOTIDE SEQUENCE [LARGE SCALE GENOMIC DNA]</scope>
    <source>
        <strain evidence="3 4">DSM 15743</strain>
    </source>
</reference>
<dbReference type="InterPro" id="IPR018511">
    <property type="entry name" value="Hemolysin-typ_Ca-bd_CS"/>
</dbReference>
<accession>A0A7W6IIM2</accession>
<name>A0A7W6IIM2_9HYPH</name>
<dbReference type="Proteomes" id="UP000519439">
    <property type="component" value="Unassembled WGS sequence"/>
</dbReference>
<proteinExistence type="predicted"/>
<dbReference type="Pfam" id="PF00353">
    <property type="entry name" value="HemolysinCabind"/>
    <property type="match status" value="5"/>
</dbReference>
<dbReference type="EMBL" id="JACIDC010000012">
    <property type="protein sequence ID" value="MBB4041579.1"/>
    <property type="molecule type" value="Genomic_DNA"/>
</dbReference>
<comment type="caution">
    <text evidence="3">The sequence shown here is derived from an EMBL/GenBank/DDBJ whole genome shotgun (WGS) entry which is preliminary data.</text>
</comment>
<evidence type="ECO:0000313" key="3">
    <source>
        <dbReference type="EMBL" id="MBB4041579.1"/>
    </source>
</evidence>
<dbReference type="RefSeq" id="WP_161634653.1">
    <property type="nucleotide sequence ID" value="NZ_JACIDC010000012.1"/>
</dbReference>